<reference evidence="1" key="1">
    <citation type="journal article" date="2021" name="Proc. Natl. Acad. Sci. U.S.A.">
        <title>A Catalog of Tens of Thousands of Viruses from Human Metagenomes Reveals Hidden Associations with Chronic Diseases.</title>
        <authorList>
            <person name="Tisza M.J."/>
            <person name="Buck C.B."/>
        </authorList>
    </citation>
    <scope>NUCLEOTIDE SEQUENCE</scope>
    <source>
        <strain evidence="1">CtQCU10</strain>
    </source>
</reference>
<protein>
    <submittedName>
        <fullName evidence="1">Head Tail Connector Protein</fullName>
    </submittedName>
</protein>
<sequence>MITEKVRLLERHRTLDAGLLAFYIEKLVTDILDYCHRTDFPEPLVYSAVDLIRKRLADEDTAGNELGVPTNAPLSSVKMDDTEFKFAVSNIDPTGCLADLDFATLKPKLNRWRKVVSLP</sequence>
<accession>A0A8S5LB03</accession>
<evidence type="ECO:0000313" key="1">
    <source>
        <dbReference type="EMBL" id="DAD67119.1"/>
    </source>
</evidence>
<name>A0A8S5LB03_9CAUD</name>
<dbReference type="EMBL" id="BK014668">
    <property type="protein sequence ID" value="DAD67119.1"/>
    <property type="molecule type" value="Genomic_DNA"/>
</dbReference>
<proteinExistence type="predicted"/>
<organism evidence="1">
    <name type="scientific">Siphoviridae sp. ctQCU10</name>
    <dbReference type="NCBI Taxonomy" id="2823579"/>
    <lineage>
        <taxon>Viruses</taxon>
        <taxon>Duplodnaviria</taxon>
        <taxon>Heunggongvirae</taxon>
        <taxon>Uroviricota</taxon>
        <taxon>Caudoviricetes</taxon>
    </lineage>
</organism>